<dbReference type="EMBL" id="GGEC01079589">
    <property type="protein sequence ID" value="MBX60073.1"/>
    <property type="molecule type" value="Transcribed_RNA"/>
</dbReference>
<protein>
    <submittedName>
        <fullName evidence="2">Uncharacterized protein</fullName>
    </submittedName>
</protein>
<feature type="transmembrane region" description="Helical" evidence="1">
    <location>
        <begin position="20"/>
        <end position="36"/>
    </location>
</feature>
<keyword evidence="1" id="KW-0472">Membrane</keyword>
<evidence type="ECO:0000256" key="1">
    <source>
        <dbReference type="SAM" id="Phobius"/>
    </source>
</evidence>
<dbReference type="AlphaFoldDB" id="A0A2P2PZI9"/>
<keyword evidence="1" id="KW-0812">Transmembrane</keyword>
<reference evidence="2" key="1">
    <citation type="submission" date="2018-02" db="EMBL/GenBank/DDBJ databases">
        <title>Rhizophora mucronata_Transcriptome.</title>
        <authorList>
            <person name="Meera S.P."/>
            <person name="Sreeshan A."/>
            <person name="Augustine A."/>
        </authorList>
    </citation>
    <scope>NUCLEOTIDE SEQUENCE</scope>
    <source>
        <tissue evidence="2">Leaf</tissue>
    </source>
</reference>
<evidence type="ECO:0000313" key="2">
    <source>
        <dbReference type="EMBL" id="MBX60073.1"/>
    </source>
</evidence>
<sequence>MKFTPRSLSRSLRESRFMPLLMLVIVEPSLIFPMFITENGGSGNHLFLQNIRLMDWQFQLLPA</sequence>
<accession>A0A2P2PZI9</accession>
<organism evidence="2">
    <name type="scientific">Rhizophora mucronata</name>
    <name type="common">Asiatic mangrove</name>
    <dbReference type="NCBI Taxonomy" id="61149"/>
    <lineage>
        <taxon>Eukaryota</taxon>
        <taxon>Viridiplantae</taxon>
        <taxon>Streptophyta</taxon>
        <taxon>Embryophyta</taxon>
        <taxon>Tracheophyta</taxon>
        <taxon>Spermatophyta</taxon>
        <taxon>Magnoliopsida</taxon>
        <taxon>eudicotyledons</taxon>
        <taxon>Gunneridae</taxon>
        <taxon>Pentapetalae</taxon>
        <taxon>rosids</taxon>
        <taxon>fabids</taxon>
        <taxon>Malpighiales</taxon>
        <taxon>Rhizophoraceae</taxon>
        <taxon>Rhizophora</taxon>
    </lineage>
</organism>
<proteinExistence type="predicted"/>
<name>A0A2P2PZI9_RHIMU</name>
<keyword evidence="1" id="KW-1133">Transmembrane helix</keyword>